<protein>
    <submittedName>
        <fullName evidence="1">Uncharacterized protein</fullName>
    </submittedName>
</protein>
<name>A0A4Y2FGH1_ARAVE</name>
<evidence type="ECO:0000313" key="2">
    <source>
        <dbReference type="Proteomes" id="UP000499080"/>
    </source>
</evidence>
<dbReference type="AlphaFoldDB" id="A0A4Y2FGH1"/>
<dbReference type="Proteomes" id="UP000499080">
    <property type="component" value="Unassembled WGS sequence"/>
</dbReference>
<reference evidence="1 2" key="1">
    <citation type="journal article" date="2019" name="Sci. Rep.">
        <title>Orb-weaving spider Araneus ventricosus genome elucidates the spidroin gene catalogue.</title>
        <authorList>
            <person name="Kono N."/>
            <person name="Nakamura H."/>
            <person name="Ohtoshi R."/>
            <person name="Moran D.A.P."/>
            <person name="Shinohara A."/>
            <person name="Yoshida Y."/>
            <person name="Fujiwara M."/>
            <person name="Mori M."/>
            <person name="Tomita M."/>
            <person name="Arakawa K."/>
        </authorList>
    </citation>
    <scope>NUCLEOTIDE SEQUENCE [LARGE SCALE GENOMIC DNA]</scope>
</reference>
<gene>
    <name evidence="1" type="ORF">AVEN_151605_1</name>
</gene>
<organism evidence="1 2">
    <name type="scientific">Araneus ventricosus</name>
    <name type="common">Orbweaver spider</name>
    <name type="synonym">Epeira ventricosa</name>
    <dbReference type="NCBI Taxonomy" id="182803"/>
    <lineage>
        <taxon>Eukaryota</taxon>
        <taxon>Metazoa</taxon>
        <taxon>Ecdysozoa</taxon>
        <taxon>Arthropoda</taxon>
        <taxon>Chelicerata</taxon>
        <taxon>Arachnida</taxon>
        <taxon>Araneae</taxon>
        <taxon>Araneomorphae</taxon>
        <taxon>Entelegynae</taxon>
        <taxon>Araneoidea</taxon>
        <taxon>Araneidae</taxon>
        <taxon>Araneus</taxon>
    </lineage>
</organism>
<keyword evidence="2" id="KW-1185">Reference proteome</keyword>
<sequence>TPSNTIETNPHLHAHAYVCARERSDYVSLSLRRQE</sequence>
<comment type="caution">
    <text evidence="1">The sequence shown here is derived from an EMBL/GenBank/DDBJ whole genome shotgun (WGS) entry which is preliminary data.</text>
</comment>
<feature type="non-terminal residue" evidence="1">
    <location>
        <position position="1"/>
    </location>
</feature>
<evidence type="ECO:0000313" key="1">
    <source>
        <dbReference type="EMBL" id="GBM39419.1"/>
    </source>
</evidence>
<accession>A0A4Y2FGH1</accession>
<dbReference type="EMBL" id="BGPR01095684">
    <property type="protein sequence ID" value="GBM39419.1"/>
    <property type="molecule type" value="Genomic_DNA"/>
</dbReference>
<proteinExistence type="predicted"/>